<dbReference type="InterPro" id="IPR005152">
    <property type="entry name" value="Lipase_secreted"/>
</dbReference>
<evidence type="ECO:0000256" key="1">
    <source>
        <dbReference type="SAM" id="SignalP"/>
    </source>
</evidence>
<reference evidence="3" key="1">
    <citation type="journal article" date="2019" name="Int. J. Syst. Evol. Microbiol.">
        <title>The Global Catalogue of Microorganisms (GCM) 10K type strain sequencing project: providing services to taxonomists for standard genome sequencing and annotation.</title>
        <authorList>
            <consortium name="The Broad Institute Genomics Platform"/>
            <consortium name="The Broad Institute Genome Sequencing Center for Infectious Disease"/>
            <person name="Wu L."/>
            <person name="Ma J."/>
        </authorList>
    </citation>
    <scope>NUCLEOTIDE SEQUENCE [LARGE SCALE GENOMIC DNA]</scope>
    <source>
        <strain evidence="3">CGMCC 4.7645</strain>
    </source>
</reference>
<comment type="caution">
    <text evidence="2">The sequence shown here is derived from an EMBL/GenBank/DDBJ whole genome shotgun (WGS) entry which is preliminary data.</text>
</comment>
<keyword evidence="3" id="KW-1185">Reference proteome</keyword>
<dbReference type="PANTHER" id="PTHR34853">
    <property type="match status" value="1"/>
</dbReference>
<sequence>MRRLFRRVAVVVGAAAVTMAFLTASAGAARSPGPVPVPSDDHFYSVPPRLESVPPGAVLRSRRVELPPQSGALSGEAWQVLYRTTDNHWRPTATVETILVPRGLPKPGGARPLLSYQVPEDGLALTCAPSYQLRAGTVGTIQADESSMAAALSRGWTVVVPDYEGPESEFFGAAGTAHGVLDGIRAALRFGPAGVSSRSPVGMWGYSGGGHATAVAAQAQRRYAPELRLSAITMGGLLADGNETLQAVSGTVFSGDIPFALAALEHSYPEAHVERYLNAYAQGLVDSVSHGCTTDAVKKGPFFATLAQFEAYPGSLTGGPFQRFVHDVSPVGLGGIPTAPVHDYHGSEDQLTPVGGDRAVMRQYCAGGATVQHVEYPGDHSAAATAGLPGALAFLDNRFAGAPAPDNCATIPAP</sequence>
<gene>
    <name evidence="2" type="ORF">ACFSXZ_38395</name>
</gene>
<dbReference type="Gene3D" id="3.40.50.1820">
    <property type="entry name" value="alpha/beta hydrolase"/>
    <property type="match status" value="1"/>
</dbReference>
<dbReference type="RefSeq" id="WP_378271197.1">
    <property type="nucleotide sequence ID" value="NZ_JBHUKR010000026.1"/>
</dbReference>
<dbReference type="InterPro" id="IPR029058">
    <property type="entry name" value="AB_hydrolase_fold"/>
</dbReference>
<evidence type="ECO:0000313" key="3">
    <source>
        <dbReference type="Proteomes" id="UP001597417"/>
    </source>
</evidence>
<feature type="chain" id="PRO_5047541852" evidence="1">
    <location>
        <begin position="29"/>
        <end position="414"/>
    </location>
</feature>
<name>A0ABW5G5R3_9PSEU</name>
<evidence type="ECO:0000313" key="2">
    <source>
        <dbReference type="EMBL" id="MFD2422210.1"/>
    </source>
</evidence>
<organism evidence="2 3">
    <name type="scientific">Amycolatopsis pigmentata</name>
    <dbReference type="NCBI Taxonomy" id="450801"/>
    <lineage>
        <taxon>Bacteria</taxon>
        <taxon>Bacillati</taxon>
        <taxon>Actinomycetota</taxon>
        <taxon>Actinomycetes</taxon>
        <taxon>Pseudonocardiales</taxon>
        <taxon>Pseudonocardiaceae</taxon>
        <taxon>Amycolatopsis</taxon>
    </lineage>
</organism>
<dbReference type="SUPFAM" id="SSF53474">
    <property type="entry name" value="alpha/beta-Hydrolases"/>
    <property type="match status" value="1"/>
</dbReference>
<dbReference type="PANTHER" id="PTHR34853:SF1">
    <property type="entry name" value="LIPASE 5"/>
    <property type="match status" value="1"/>
</dbReference>
<keyword evidence="1" id="KW-0732">Signal</keyword>
<dbReference type="Pfam" id="PF03583">
    <property type="entry name" value="LIP"/>
    <property type="match status" value="1"/>
</dbReference>
<proteinExistence type="predicted"/>
<feature type="signal peptide" evidence="1">
    <location>
        <begin position="1"/>
        <end position="28"/>
    </location>
</feature>
<dbReference type="Proteomes" id="UP001597417">
    <property type="component" value="Unassembled WGS sequence"/>
</dbReference>
<accession>A0ABW5G5R3</accession>
<dbReference type="Gene3D" id="1.10.260.130">
    <property type="match status" value="1"/>
</dbReference>
<dbReference type="EMBL" id="JBHUKR010000026">
    <property type="protein sequence ID" value="MFD2422210.1"/>
    <property type="molecule type" value="Genomic_DNA"/>
</dbReference>
<dbReference type="PIRSF" id="PIRSF029171">
    <property type="entry name" value="Esterase_LipA"/>
    <property type="match status" value="1"/>
</dbReference>
<protein>
    <submittedName>
        <fullName evidence="2">Lipase family protein</fullName>
    </submittedName>
</protein>